<dbReference type="PANTHER" id="PTHR43077:SF8">
    <property type="entry name" value="DOXORUBICIN RESISTANCE ABC TRANSPORTER PERMEASE PROTEIN DRRB"/>
    <property type="match status" value="1"/>
</dbReference>
<keyword evidence="7" id="KW-0046">Antibiotic resistance</keyword>
<dbReference type="GO" id="GO:0043215">
    <property type="term" value="P:daunorubicin transport"/>
    <property type="evidence" value="ECO:0007669"/>
    <property type="project" value="InterPro"/>
</dbReference>
<protein>
    <submittedName>
        <fullName evidence="10">ABC transporter permease protein</fullName>
    </submittedName>
</protein>
<gene>
    <name evidence="10" type="ORF">GOOTI_026_00090</name>
</gene>
<dbReference type="PIRSF" id="PIRSF006648">
    <property type="entry name" value="DrrB"/>
    <property type="match status" value="1"/>
</dbReference>
<proteinExistence type="inferred from homology"/>
<keyword evidence="4 8" id="KW-0812">Transmembrane</keyword>
<feature type="transmembrane region" description="Helical" evidence="8">
    <location>
        <begin position="193"/>
        <end position="211"/>
    </location>
</feature>
<feature type="transmembrane region" description="Helical" evidence="8">
    <location>
        <begin position="83"/>
        <end position="109"/>
    </location>
</feature>
<dbReference type="GO" id="GO:0043190">
    <property type="term" value="C:ATP-binding cassette (ABC) transporter complex"/>
    <property type="evidence" value="ECO:0007669"/>
    <property type="project" value="InterPro"/>
</dbReference>
<evidence type="ECO:0000256" key="3">
    <source>
        <dbReference type="ARBA" id="ARBA00022475"/>
    </source>
</evidence>
<keyword evidence="3" id="KW-1003">Cell membrane</keyword>
<evidence type="ECO:0000256" key="4">
    <source>
        <dbReference type="ARBA" id="ARBA00022692"/>
    </source>
</evidence>
<comment type="caution">
    <text evidence="10">The sequence shown here is derived from an EMBL/GenBank/DDBJ whole genome shotgun (WGS) entry which is preliminary data.</text>
</comment>
<name>H5TH35_GORO1</name>
<sequence length="281" mass="30096">MTGAMHNDIYARDASATRGAEPSPLQQWWVLTSRSILPTFRNGELLTQIAASIMFTVGFYIPLKKIGMYATDMSSYAQYLMPLIALQAVSFAAISGAFRSASDAVAGINRRFQAMPISRFIPLASRLTASMYRCTVALVISLICGYVIGFRFYNGVTATIGFCLLVLAIGAVLSLLGEVVGTAARNPDATTHMMMLPQLIFGLLSVGVQAADAFPSWIQGFVRNQPISQFVYALRALAGDSTPAAGEIGWETVGPAVLWIVGLFVVLALAYTAVSSRGTSK</sequence>
<evidence type="ECO:0000313" key="11">
    <source>
        <dbReference type="Proteomes" id="UP000005038"/>
    </source>
</evidence>
<feature type="transmembrane region" description="Helical" evidence="8">
    <location>
        <begin position="45"/>
        <end position="63"/>
    </location>
</feature>
<dbReference type="GO" id="GO:0046677">
    <property type="term" value="P:response to antibiotic"/>
    <property type="evidence" value="ECO:0007669"/>
    <property type="project" value="UniProtKB-KW"/>
</dbReference>
<dbReference type="NCBIfam" id="TIGR00025">
    <property type="entry name" value="Mtu_efflux"/>
    <property type="match status" value="1"/>
</dbReference>
<evidence type="ECO:0000256" key="1">
    <source>
        <dbReference type="ARBA" id="ARBA00004651"/>
    </source>
</evidence>
<feature type="transmembrane region" description="Helical" evidence="8">
    <location>
        <begin position="256"/>
        <end position="274"/>
    </location>
</feature>
<evidence type="ECO:0000256" key="2">
    <source>
        <dbReference type="ARBA" id="ARBA00007783"/>
    </source>
</evidence>
<dbReference type="GO" id="GO:1900753">
    <property type="term" value="P:doxorubicin transport"/>
    <property type="evidence" value="ECO:0007669"/>
    <property type="project" value="InterPro"/>
</dbReference>
<feature type="transmembrane region" description="Helical" evidence="8">
    <location>
        <begin position="159"/>
        <end position="181"/>
    </location>
</feature>
<feature type="transmembrane region" description="Helical" evidence="8">
    <location>
        <begin position="130"/>
        <end position="153"/>
    </location>
</feature>
<keyword evidence="11" id="KW-1185">Reference proteome</keyword>
<keyword evidence="6 8" id="KW-0472">Membrane</keyword>
<dbReference type="InterPro" id="IPR051328">
    <property type="entry name" value="T7SS_ABC-Transporter"/>
</dbReference>
<organism evidence="10 11">
    <name type="scientific">Gordonia otitidis (strain DSM 44809 / CCUG 52243 / JCM 12355 / NBRC 100426 / IFM 10032)</name>
    <dbReference type="NCBI Taxonomy" id="1108044"/>
    <lineage>
        <taxon>Bacteria</taxon>
        <taxon>Bacillati</taxon>
        <taxon>Actinomycetota</taxon>
        <taxon>Actinomycetes</taxon>
        <taxon>Mycobacteriales</taxon>
        <taxon>Gordoniaceae</taxon>
        <taxon>Gordonia</taxon>
    </lineage>
</organism>
<dbReference type="InterPro" id="IPR000412">
    <property type="entry name" value="ABC_2_transport"/>
</dbReference>
<evidence type="ECO:0000313" key="10">
    <source>
        <dbReference type="EMBL" id="GAB32793.1"/>
    </source>
</evidence>
<evidence type="ECO:0000256" key="8">
    <source>
        <dbReference type="SAM" id="Phobius"/>
    </source>
</evidence>
<comment type="similarity">
    <text evidence="2">Belongs to the ABC-2 integral membrane protein family.</text>
</comment>
<dbReference type="STRING" id="1108044.GOOTI_026_00090"/>
<dbReference type="InterPro" id="IPR004377">
    <property type="entry name" value="ABC_transpt_DrrB/DrrC"/>
</dbReference>
<dbReference type="PANTHER" id="PTHR43077">
    <property type="entry name" value="TRANSPORT PERMEASE YVFS-RELATED"/>
    <property type="match status" value="1"/>
</dbReference>
<reference evidence="10" key="1">
    <citation type="submission" date="2012-02" db="EMBL/GenBank/DDBJ databases">
        <title>Whole genome shotgun sequence of Gordonia otitidis NBRC 100426.</title>
        <authorList>
            <person name="Yoshida I."/>
            <person name="Hosoyama A."/>
            <person name="Tsuchikane K."/>
            <person name="Katsumata H."/>
            <person name="Yamazaki S."/>
            <person name="Fujita N."/>
        </authorList>
    </citation>
    <scope>NUCLEOTIDE SEQUENCE [LARGE SCALE GENOMIC DNA]</scope>
    <source>
        <strain evidence="10">NBRC 100426</strain>
    </source>
</reference>
<comment type="subcellular location">
    <subcellularLocation>
        <location evidence="1">Cell membrane</location>
        <topology evidence="1">Multi-pass membrane protein</topology>
    </subcellularLocation>
</comment>
<feature type="domain" description="ABC-2 type transporter transmembrane" evidence="9">
    <location>
        <begin position="26"/>
        <end position="236"/>
    </location>
</feature>
<dbReference type="GO" id="GO:0140359">
    <property type="term" value="F:ABC-type transporter activity"/>
    <property type="evidence" value="ECO:0007669"/>
    <property type="project" value="InterPro"/>
</dbReference>
<keyword evidence="5 8" id="KW-1133">Transmembrane helix</keyword>
<dbReference type="EMBL" id="BAFB01000026">
    <property type="protein sequence ID" value="GAB32793.1"/>
    <property type="molecule type" value="Genomic_DNA"/>
</dbReference>
<dbReference type="Pfam" id="PF01061">
    <property type="entry name" value="ABC2_membrane"/>
    <property type="match status" value="1"/>
</dbReference>
<evidence type="ECO:0000259" key="9">
    <source>
        <dbReference type="Pfam" id="PF01061"/>
    </source>
</evidence>
<dbReference type="Proteomes" id="UP000005038">
    <property type="component" value="Unassembled WGS sequence"/>
</dbReference>
<evidence type="ECO:0000256" key="6">
    <source>
        <dbReference type="ARBA" id="ARBA00023136"/>
    </source>
</evidence>
<evidence type="ECO:0000256" key="7">
    <source>
        <dbReference type="ARBA" id="ARBA00023251"/>
    </source>
</evidence>
<dbReference type="AlphaFoldDB" id="H5TH35"/>
<dbReference type="InterPro" id="IPR013525">
    <property type="entry name" value="ABC2_TM"/>
</dbReference>
<accession>H5TH35</accession>
<evidence type="ECO:0000256" key="5">
    <source>
        <dbReference type="ARBA" id="ARBA00022989"/>
    </source>
</evidence>